<comment type="caution">
    <text evidence="2">The sequence shown here is derived from an EMBL/GenBank/DDBJ whole genome shotgun (WGS) entry which is preliminary data.</text>
</comment>
<proteinExistence type="predicted"/>
<accession>A0A164HQ16</accession>
<organism evidence="2 3">
    <name type="scientific">Daphnia magna</name>
    <dbReference type="NCBI Taxonomy" id="35525"/>
    <lineage>
        <taxon>Eukaryota</taxon>
        <taxon>Metazoa</taxon>
        <taxon>Ecdysozoa</taxon>
        <taxon>Arthropoda</taxon>
        <taxon>Crustacea</taxon>
        <taxon>Branchiopoda</taxon>
        <taxon>Diplostraca</taxon>
        <taxon>Cladocera</taxon>
        <taxon>Anomopoda</taxon>
        <taxon>Daphniidae</taxon>
        <taxon>Daphnia</taxon>
    </lineage>
</organism>
<dbReference type="Proteomes" id="UP000076858">
    <property type="component" value="Unassembled WGS sequence"/>
</dbReference>
<reference evidence="2 3" key="1">
    <citation type="submission" date="2016-03" db="EMBL/GenBank/DDBJ databases">
        <title>EvidentialGene: Evidence-directed Construction of Genes on Genomes.</title>
        <authorList>
            <person name="Gilbert D.G."/>
            <person name="Choi J.-H."/>
            <person name="Mockaitis K."/>
            <person name="Colbourne J."/>
            <person name="Pfrender M."/>
        </authorList>
    </citation>
    <scope>NUCLEOTIDE SEQUENCE [LARGE SCALE GENOMIC DNA]</scope>
    <source>
        <strain evidence="2 3">Xinb3</strain>
        <tissue evidence="2">Complete organism</tissue>
    </source>
</reference>
<keyword evidence="3" id="KW-1185">Reference proteome</keyword>
<evidence type="ECO:0000256" key="1">
    <source>
        <dbReference type="SAM" id="MobiDB-lite"/>
    </source>
</evidence>
<protein>
    <submittedName>
        <fullName evidence="2">Uncharacterized protein</fullName>
    </submittedName>
</protein>
<feature type="non-terminal residue" evidence="2">
    <location>
        <position position="135"/>
    </location>
</feature>
<feature type="compositionally biased region" description="Basic and acidic residues" evidence="1">
    <location>
        <begin position="31"/>
        <end position="42"/>
    </location>
</feature>
<gene>
    <name evidence="2" type="ORF">APZ42_003223</name>
</gene>
<feature type="compositionally biased region" description="Low complexity" evidence="1">
    <location>
        <begin position="43"/>
        <end position="54"/>
    </location>
</feature>
<evidence type="ECO:0000313" key="2">
    <source>
        <dbReference type="EMBL" id="KZS00455.1"/>
    </source>
</evidence>
<feature type="region of interest" description="Disordered" evidence="1">
    <location>
        <begin position="1"/>
        <end position="135"/>
    </location>
</feature>
<dbReference type="EMBL" id="LRGB01009880">
    <property type="protein sequence ID" value="KZS00455.1"/>
    <property type="molecule type" value="Genomic_DNA"/>
</dbReference>
<sequence>GQSFFSEQPDDPPLHARYRPQDGRQGQQRQGRTDRPGEEGRRVAAGQRQAAQQVLVEQFAQHEAEDQRRHREVQQAHAEADHAEGQHDVDVEHPRRDGERADGAEHEDDRHQLFPRHQQDPEQRAHQRQAEEQLH</sequence>
<feature type="non-terminal residue" evidence="2">
    <location>
        <position position="1"/>
    </location>
</feature>
<evidence type="ECO:0000313" key="3">
    <source>
        <dbReference type="Proteomes" id="UP000076858"/>
    </source>
</evidence>
<dbReference type="AlphaFoldDB" id="A0A164HQ16"/>
<feature type="compositionally biased region" description="Basic and acidic residues" evidence="1">
    <location>
        <begin position="60"/>
        <end position="135"/>
    </location>
</feature>
<name>A0A164HQ16_9CRUS</name>